<feature type="compositionally biased region" description="Low complexity" evidence="1">
    <location>
        <begin position="165"/>
        <end position="176"/>
    </location>
</feature>
<feature type="region of interest" description="Disordered" evidence="1">
    <location>
        <begin position="205"/>
        <end position="247"/>
    </location>
</feature>
<dbReference type="RefSeq" id="WP_139228334.1">
    <property type="nucleotide sequence ID" value="NZ_FOQD01000005.1"/>
</dbReference>
<dbReference type="Proteomes" id="UP000199518">
    <property type="component" value="Unassembled WGS sequence"/>
</dbReference>
<name>A0A1I3F604_9PLAN</name>
<accession>A0A1I3F604</accession>
<dbReference type="AlphaFoldDB" id="A0A1I3F604"/>
<organism evidence="2 3">
    <name type="scientific">Planctomicrobium piriforme</name>
    <dbReference type="NCBI Taxonomy" id="1576369"/>
    <lineage>
        <taxon>Bacteria</taxon>
        <taxon>Pseudomonadati</taxon>
        <taxon>Planctomycetota</taxon>
        <taxon>Planctomycetia</taxon>
        <taxon>Planctomycetales</taxon>
        <taxon>Planctomycetaceae</taxon>
        <taxon>Planctomicrobium</taxon>
    </lineage>
</organism>
<reference evidence="3" key="1">
    <citation type="submission" date="2016-10" db="EMBL/GenBank/DDBJ databases">
        <authorList>
            <person name="Varghese N."/>
            <person name="Submissions S."/>
        </authorList>
    </citation>
    <scope>NUCLEOTIDE SEQUENCE [LARGE SCALE GENOMIC DNA]</scope>
    <source>
        <strain evidence="3">DSM 26348</strain>
    </source>
</reference>
<gene>
    <name evidence="2" type="ORF">SAMN05421753_10598</name>
</gene>
<sequence length="247" mass="27011">MAEIMLAEARALCTKAELELYQASRGKLLTAQKPAQLLKSRERARQARDKWNDLAKTQRRALQKDKGARDVVKTERSAKKAQLFQEALDRIQARIDLLPAEDVKAAAATRKPTSKAKRTVEHRASRASVRKQLSDVRDAKLVEATSAQAPTTPPAVVADVPAAAPTPVVESPPSATAHVPELKKPSKKLSVKALAKPLQQLDSQKQLRAATVAKEQRKKVSGKAHVQAHSSSRGRRNQAARDQKNKG</sequence>
<dbReference type="EMBL" id="FOQD01000005">
    <property type="protein sequence ID" value="SFI06634.1"/>
    <property type="molecule type" value="Genomic_DNA"/>
</dbReference>
<feature type="region of interest" description="Disordered" evidence="1">
    <location>
        <begin position="165"/>
        <end position="188"/>
    </location>
</feature>
<evidence type="ECO:0000313" key="3">
    <source>
        <dbReference type="Proteomes" id="UP000199518"/>
    </source>
</evidence>
<feature type="region of interest" description="Disordered" evidence="1">
    <location>
        <begin position="104"/>
        <end position="133"/>
    </location>
</feature>
<dbReference type="OrthoDB" id="8910695at2"/>
<proteinExistence type="predicted"/>
<protein>
    <submittedName>
        <fullName evidence="2">Uncharacterized protein</fullName>
    </submittedName>
</protein>
<evidence type="ECO:0000256" key="1">
    <source>
        <dbReference type="SAM" id="MobiDB-lite"/>
    </source>
</evidence>
<evidence type="ECO:0000313" key="2">
    <source>
        <dbReference type="EMBL" id="SFI06634.1"/>
    </source>
</evidence>
<keyword evidence="3" id="KW-1185">Reference proteome</keyword>